<feature type="compositionally biased region" description="Basic and acidic residues" evidence="1">
    <location>
        <begin position="374"/>
        <end position="386"/>
    </location>
</feature>
<feature type="compositionally biased region" description="Polar residues" evidence="1">
    <location>
        <begin position="238"/>
        <end position="261"/>
    </location>
</feature>
<feature type="compositionally biased region" description="Low complexity" evidence="1">
    <location>
        <begin position="356"/>
        <end position="368"/>
    </location>
</feature>
<comment type="caution">
    <text evidence="2">The sequence shown here is derived from an EMBL/GenBank/DDBJ whole genome shotgun (WGS) entry which is preliminary data.</text>
</comment>
<dbReference type="EMBL" id="BGZK01001410">
    <property type="protein sequence ID" value="GBP79336.1"/>
    <property type="molecule type" value="Genomic_DNA"/>
</dbReference>
<feature type="region of interest" description="Disordered" evidence="1">
    <location>
        <begin position="235"/>
        <end position="265"/>
    </location>
</feature>
<feature type="compositionally biased region" description="Basic and acidic residues" evidence="1">
    <location>
        <begin position="173"/>
        <end position="182"/>
    </location>
</feature>
<sequence length="398" mass="45919">MRRLRNLWCSHKKYCTTTTTTTHSLRGRTPLSGYPNSSFSEFDRTAFTSTPIRYGRSRTLDDVQANDVRYLTRYLSDLSLDRLVDSDEDSQKACFVFREELATLQRQVDSLGRSLQSPSITAPPTSSYQAPSSHAAASLRTNEHTPANTGRDYTRDDPTRNTEVSGESPNSNIREDRIDSDDGQRLESISNALIDNQKSNSDQIGVSKDSEQIGFDVSAHENNAFVDEIEKKYDDSANEQISHSGISLETQNVENSDTHNVQNENQEQYNQNYENNESNYQEMENQQYDQGNYDQNYENSDPQYQEQEYQQHYDPNQEYVQEQYDGQYEQYPDQNYAQPQYDTSAQNYENYNNDGSYQQQQSQEYPPEASQYTDDQKDLDHTEKQRSNSPSAEVPHES</sequence>
<proteinExistence type="predicted"/>
<feature type="compositionally biased region" description="Polar residues" evidence="1">
    <location>
        <begin position="114"/>
        <end position="132"/>
    </location>
</feature>
<gene>
    <name evidence="2" type="ORF">EVAR_99559_1</name>
</gene>
<feature type="region of interest" description="Disordered" evidence="1">
    <location>
        <begin position="320"/>
        <end position="398"/>
    </location>
</feature>
<organism evidence="2 3">
    <name type="scientific">Eumeta variegata</name>
    <name type="common">Bagworm moth</name>
    <name type="synonym">Eumeta japonica</name>
    <dbReference type="NCBI Taxonomy" id="151549"/>
    <lineage>
        <taxon>Eukaryota</taxon>
        <taxon>Metazoa</taxon>
        <taxon>Ecdysozoa</taxon>
        <taxon>Arthropoda</taxon>
        <taxon>Hexapoda</taxon>
        <taxon>Insecta</taxon>
        <taxon>Pterygota</taxon>
        <taxon>Neoptera</taxon>
        <taxon>Endopterygota</taxon>
        <taxon>Lepidoptera</taxon>
        <taxon>Glossata</taxon>
        <taxon>Ditrysia</taxon>
        <taxon>Tineoidea</taxon>
        <taxon>Psychidae</taxon>
        <taxon>Oiketicinae</taxon>
        <taxon>Eumeta</taxon>
    </lineage>
</organism>
<accession>A0A4C1YSS7</accession>
<dbReference type="Proteomes" id="UP000299102">
    <property type="component" value="Unassembled WGS sequence"/>
</dbReference>
<feature type="compositionally biased region" description="Polar residues" evidence="1">
    <location>
        <begin position="161"/>
        <end position="172"/>
    </location>
</feature>
<evidence type="ECO:0000256" key="1">
    <source>
        <dbReference type="SAM" id="MobiDB-lite"/>
    </source>
</evidence>
<keyword evidence="3" id="KW-1185">Reference proteome</keyword>
<evidence type="ECO:0000313" key="3">
    <source>
        <dbReference type="Proteomes" id="UP000299102"/>
    </source>
</evidence>
<dbReference type="OrthoDB" id="7377039at2759"/>
<evidence type="ECO:0000313" key="2">
    <source>
        <dbReference type="EMBL" id="GBP79336.1"/>
    </source>
</evidence>
<feature type="region of interest" description="Disordered" evidence="1">
    <location>
        <begin position="114"/>
        <end position="182"/>
    </location>
</feature>
<name>A0A4C1YSS7_EUMVA</name>
<reference evidence="2 3" key="1">
    <citation type="journal article" date="2019" name="Commun. Biol.">
        <title>The bagworm genome reveals a unique fibroin gene that provides high tensile strength.</title>
        <authorList>
            <person name="Kono N."/>
            <person name="Nakamura H."/>
            <person name="Ohtoshi R."/>
            <person name="Tomita M."/>
            <person name="Numata K."/>
            <person name="Arakawa K."/>
        </authorList>
    </citation>
    <scope>NUCLEOTIDE SEQUENCE [LARGE SCALE GENOMIC DNA]</scope>
</reference>
<protein>
    <submittedName>
        <fullName evidence="2">Uncharacterized protein</fullName>
    </submittedName>
</protein>
<feature type="compositionally biased region" description="Polar residues" evidence="1">
    <location>
        <begin position="332"/>
        <end position="355"/>
    </location>
</feature>
<dbReference type="AlphaFoldDB" id="A0A4C1YSS7"/>